<dbReference type="NCBIfam" id="TIGR00040">
    <property type="entry name" value="yfcE"/>
    <property type="match status" value="1"/>
</dbReference>
<organism evidence="6 7">
    <name type="scientific">Paenibacillus cremeus</name>
    <dbReference type="NCBI Taxonomy" id="2163881"/>
    <lineage>
        <taxon>Bacteria</taxon>
        <taxon>Bacillati</taxon>
        <taxon>Bacillota</taxon>
        <taxon>Bacilli</taxon>
        <taxon>Bacillales</taxon>
        <taxon>Paenibacillaceae</taxon>
        <taxon>Paenibacillus</taxon>
    </lineage>
</organism>
<dbReference type="PROSITE" id="PS01269">
    <property type="entry name" value="UPF0025"/>
    <property type="match status" value="1"/>
</dbReference>
<evidence type="ECO:0000256" key="3">
    <source>
        <dbReference type="ARBA" id="ARBA00022801"/>
    </source>
</evidence>
<evidence type="ECO:0000256" key="2">
    <source>
        <dbReference type="ARBA" id="ARBA00022723"/>
    </source>
</evidence>
<comment type="cofactor">
    <cofactor evidence="4">
        <name>a divalent metal cation</name>
        <dbReference type="ChEBI" id="CHEBI:60240"/>
    </cofactor>
</comment>
<name>A0A559KD91_9BACL</name>
<dbReference type="EC" id="3.1.4.-" evidence="4"/>
<dbReference type="InterPro" id="IPR029052">
    <property type="entry name" value="Metallo-depent_PP-like"/>
</dbReference>
<dbReference type="InterPro" id="IPR024654">
    <property type="entry name" value="Calcineurin-like_PHP_lpxH"/>
</dbReference>
<dbReference type="GO" id="GO:0046872">
    <property type="term" value="F:metal ion binding"/>
    <property type="evidence" value="ECO:0007669"/>
    <property type="project" value="UniProtKB-KW"/>
</dbReference>
<gene>
    <name evidence="6" type="ORF">FPZ49_10215</name>
</gene>
<dbReference type="InterPro" id="IPR020935">
    <property type="entry name" value="PdiEstase_YfcE_CS"/>
</dbReference>
<dbReference type="RefSeq" id="WP_144846143.1">
    <property type="nucleotide sequence ID" value="NZ_VNJI01000010.1"/>
</dbReference>
<dbReference type="Proteomes" id="UP000317036">
    <property type="component" value="Unassembled WGS sequence"/>
</dbReference>
<dbReference type="GO" id="GO:0016787">
    <property type="term" value="F:hydrolase activity"/>
    <property type="evidence" value="ECO:0007669"/>
    <property type="project" value="UniProtKB-UniRule"/>
</dbReference>
<dbReference type="Gene3D" id="3.60.21.10">
    <property type="match status" value="1"/>
</dbReference>
<dbReference type="Pfam" id="PF12850">
    <property type="entry name" value="Metallophos_2"/>
    <property type="match status" value="1"/>
</dbReference>
<comment type="caution">
    <text evidence="6">The sequence shown here is derived from an EMBL/GenBank/DDBJ whole genome shotgun (WGS) entry which is preliminary data.</text>
</comment>
<proteinExistence type="inferred from homology"/>
<evidence type="ECO:0000313" key="7">
    <source>
        <dbReference type="Proteomes" id="UP000317036"/>
    </source>
</evidence>
<comment type="similarity">
    <text evidence="1 4">Belongs to the metallophosphoesterase superfamily. YfcE family.</text>
</comment>
<dbReference type="EMBL" id="VNJI01000010">
    <property type="protein sequence ID" value="TVY10088.1"/>
    <property type="molecule type" value="Genomic_DNA"/>
</dbReference>
<evidence type="ECO:0000256" key="4">
    <source>
        <dbReference type="RuleBase" id="RU362039"/>
    </source>
</evidence>
<reference evidence="6 7" key="1">
    <citation type="submission" date="2019-07" db="EMBL/GenBank/DDBJ databases">
        <authorList>
            <person name="Kim J."/>
        </authorList>
    </citation>
    <scope>NUCLEOTIDE SEQUENCE [LARGE SCALE GENOMIC DNA]</scope>
    <source>
        <strain evidence="6 7">JC52</strain>
    </source>
</reference>
<feature type="domain" description="Calcineurin-like phosphoesterase" evidence="5">
    <location>
        <begin position="1"/>
        <end position="153"/>
    </location>
</feature>
<sequence length="166" mass="18378">MRIGVVSDTHMFSRAASLPDALVRGLEGVDLILHAGDWMDEAVVDLFAAIAPVDGIAGNNDGIEIIRRFGKRKVLKLGPYRIGMIHGDGGRSTPDTAYRSFYGDEGATVDVVIFGHSHVPYMEERGGMLLFNPGSPTDKRRQTQYSYGIMTLGERIEAVHYYFDRK</sequence>
<evidence type="ECO:0000259" key="5">
    <source>
        <dbReference type="Pfam" id="PF12850"/>
    </source>
</evidence>
<dbReference type="PANTHER" id="PTHR11124">
    <property type="entry name" value="VACUOLAR SORTING PROTEIN VPS29"/>
    <property type="match status" value="1"/>
</dbReference>
<evidence type="ECO:0000313" key="6">
    <source>
        <dbReference type="EMBL" id="TVY10088.1"/>
    </source>
</evidence>
<protein>
    <recommendedName>
        <fullName evidence="4">Phosphoesterase</fullName>
        <ecNumber evidence="4">3.1.4.-</ecNumber>
    </recommendedName>
</protein>
<dbReference type="OrthoDB" id="9800565at2"/>
<keyword evidence="7" id="KW-1185">Reference proteome</keyword>
<evidence type="ECO:0000256" key="1">
    <source>
        <dbReference type="ARBA" id="ARBA00008950"/>
    </source>
</evidence>
<keyword evidence="2 4" id="KW-0479">Metal-binding</keyword>
<dbReference type="SUPFAM" id="SSF56300">
    <property type="entry name" value="Metallo-dependent phosphatases"/>
    <property type="match status" value="1"/>
</dbReference>
<dbReference type="InterPro" id="IPR000979">
    <property type="entry name" value="Phosphodiesterase_MJ0936/Vps29"/>
</dbReference>
<accession>A0A559KD91</accession>
<keyword evidence="3" id="KW-0378">Hydrolase</keyword>
<dbReference type="AlphaFoldDB" id="A0A559KD91"/>